<proteinExistence type="predicted"/>
<dbReference type="SUPFAM" id="SSF48452">
    <property type="entry name" value="TPR-like"/>
    <property type="match status" value="1"/>
</dbReference>
<accession>A0ABV6MEK5</accession>
<dbReference type="InterPro" id="IPR011990">
    <property type="entry name" value="TPR-like_helical_dom_sf"/>
</dbReference>
<evidence type="ECO:0000313" key="2">
    <source>
        <dbReference type="Proteomes" id="UP001589867"/>
    </source>
</evidence>
<protein>
    <recommendedName>
        <fullName evidence="3">HTH cro/C1-type domain-containing protein</fullName>
    </recommendedName>
</protein>
<evidence type="ECO:0000313" key="1">
    <source>
        <dbReference type="EMBL" id="MFC0533145.1"/>
    </source>
</evidence>
<evidence type="ECO:0008006" key="3">
    <source>
        <dbReference type="Google" id="ProtNLM"/>
    </source>
</evidence>
<organism evidence="1 2">
    <name type="scientific">Phytohabitans kaempferiae</name>
    <dbReference type="NCBI Taxonomy" id="1620943"/>
    <lineage>
        <taxon>Bacteria</taxon>
        <taxon>Bacillati</taxon>
        <taxon>Actinomycetota</taxon>
        <taxon>Actinomycetes</taxon>
        <taxon>Micromonosporales</taxon>
        <taxon>Micromonosporaceae</taxon>
    </lineage>
</organism>
<name>A0ABV6MEK5_9ACTN</name>
<dbReference type="CDD" id="cd00093">
    <property type="entry name" value="HTH_XRE"/>
    <property type="match status" value="1"/>
</dbReference>
<dbReference type="Proteomes" id="UP001589867">
    <property type="component" value="Unassembled WGS sequence"/>
</dbReference>
<comment type="caution">
    <text evidence="1">The sequence shown here is derived from an EMBL/GenBank/DDBJ whole genome shotgun (WGS) entry which is preliminary data.</text>
</comment>
<dbReference type="EMBL" id="JBHLUH010000079">
    <property type="protein sequence ID" value="MFC0533145.1"/>
    <property type="molecule type" value="Genomic_DNA"/>
</dbReference>
<dbReference type="SUPFAM" id="SSF47413">
    <property type="entry name" value="lambda repressor-like DNA-binding domains"/>
    <property type="match status" value="1"/>
</dbReference>
<keyword evidence="2" id="KW-1185">Reference proteome</keyword>
<reference evidence="1 2" key="1">
    <citation type="submission" date="2024-09" db="EMBL/GenBank/DDBJ databases">
        <authorList>
            <person name="Sun Q."/>
            <person name="Mori K."/>
        </authorList>
    </citation>
    <scope>NUCLEOTIDE SEQUENCE [LARGE SCALE GENOMIC DNA]</scope>
    <source>
        <strain evidence="1 2">TBRC 3947</strain>
    </source>
</reference>
<dbReference type="Gene3D" id="1.25.40.10">
    <property type="entry name" value="Tetratricopeptide repeat domain"/>
    <property type="match status" value="1"/>
</dbReference>
<dbReference type="InterPro" id="IPR010982">
    <property type="entry name" value="Lambda_DNA-bd_dom_sf"/>
</dbReference>
<dbReference type="RefSeq" id="WP_377260381.1">
    <property type="nucleotide sequence ID" value="NZ_JBHLUH010000079.1"/>
</dbReference>
<dbReference type="InterPro" id="IPR001387">
    <property type="entry name" value="Cro/C1-type_HTH"/>
</dbReference>
<gene>
    <name evidence="1" type="ORF">ACFFIA_36615</name>
</gene>
<sequence length="469" mass="50907">MHNQGEAYDEQRKPMISKRSAVALPPDVLERADVREAITRHDFGQLFALARKWAGISFSKIAEECDIKPERVGTLARGQGRITSFEKIARIADVMRIPGYMLGLAPRTWEDVGITPPAERSRNGDSKVLRRQFIKSSALGLGAAFGLPALDLPRQGRRLGDDFPTILRRRAARLRELDNVLGGGDTFSLYQAEYESTKAVIRQATYSESIGRDLLSVLSEQAQQAGWAAFDAGQHERARQLYQASHSAAVDAGDADLAGNALAFLAYESIGKDPSAAVELATASCNSHSAPAGTVGALLHERRAWAHATAGNVRETERALEMAEAALATSDQQPTPDWSAWVDRIELQIMTGRCWTELKRPLRAVPVLSAALAQFSDTHARDKALYSCWLADAYLTAGEVEEAAATAIRVLDLATGVASVRPRQQIASVIAQLEGHKGVSAATEALEKARAYDAPLPASGMTDFRIQPR</sequence>